<sequence>MDTSWKAISARATTPLICLVLTILWEAGTRAFHIPGWILPAPTAIFAMAKEWAPELLYNTYVTVRETIIGFVLALVLSLPLAVIIAFTSTARRLLYPILLGLQSVPKVALAPLVILWLGIGNWPKIVIVVLVCFFPILVNVVAGFEAVPKPMMDLMYSLRASKLAIFRRLRAPIAMPHLFTGCKIAITFAVIGAVIGEFVAAQEGLGYMILVSTAQSQTPLAFAAILLLTFISIALYYAIEFLEKKFVTWHP</sequence>
<evidence type="ECO:0000256" key="3">
    <source>
        <dbReference type="ARBA" id="ARBA00022475"/>
    </source>
</evidence>
<keyword evidence="10" id="KW-1185">Reference proteome</keyword>
<evidence type="ECO:0000256" key="2">
    <source>
        <dbReference type="ARBA" id="ARBA00022448"/>
    </source>
</evidence>
<gene>
    <name evidence="9" type="ORF">SAMN05444170_4644</name>
</gene>
<dbReference type="RefSeq" id="WP_072821346.1">
    <property type="nucleotide sequence ID" value="NZ_LT670849.1"/>
</dbReference>
<evidence type="ECO:0000259" key="8">
    <source>
        <dbReference type="PROSITE" id="PS50928"/>
    </source>
</evidence>
<organism evidence="9 10">
    <name type="scientific">Bradyrhizobium erythrophlei</name>
    <dbReference type="NCBI Taxonomy" id="1437360"/>
    <lineage>
        <taxon>Bacteria</taxon>
        <taxon>Pseudomonadati</taxon>
        <taxon>Pseudomonadota</taxon>
        <taxon>Alphaproteobacteria</taxon>
        <taxon>Hyphomicrobiales</taxon>
        <taxon>Nitrobacteraceae</taxon>
        <taxon>Bradyrhizobium</taxon>
    </lineage>
</organism>
<evidence type="ECO:0000313" key="10">
    <source>
        <dbReference type="Proteomes" id="UP000184096"/>
    </source>
</evidence>
<reference evidence="10" key="1">
    <citation type="submission" date="2016-11" db="EMBL/GenBank/DDBJ databases">
        <authorList>
            <person name="Varghese N."/>
            <person name="Submissions S."/>
        </authorList>
    </citation>
    <scope>NUCLEOTIDE SEQUENCE [LARGE SCALE GENOMIC DNA]</scope>
    <source>
        <strain evidence="10">GAS401</strain>
    </source>
</reference>
<name>A0A1M7UDR4_9BRAD</name>
<evidence type="ECO:0000313" key="9">
    <source>
        <dbReference type="EMBL" id="SHN81182.1"/>
    </source>
</evidence>
<evidence type="ECO:0000256" key="1">
    <source>
        <dbReference type="ARBA" id="ARBA00004651"/>
    </source>
</evidence>
<dbReference type="InterPro" id="IPR000515">
    <property type="entry name" value="MetI-like"/>
</dbReference>
<comment type="similarity">
    <text evidence="7">Belongs to the binding-protein-dependent transport system permease family.</text>
</comment>
<feature type="transmembrane region" description="Helical" evidence="7">
    <location>
        <begin position="126"/>
        <end position="148"/>
    </location>
</feature>
<dbReference type="SUPFAM" id="SSF161098">
    <property type="entry name" value="MetI-like"/>
    <property type="match status" value="1"/>
</dbReference>
<evidence type="ECO:0000256" key="5">
    <source>
        <dbReference type="ARBA" id="ARBA00022989"/>
    </source>
</evidence>
<feature type="transmembrane region" description="Helical" evidence="7">
    <location>
        <begin position="179"/>
        <end position="201"/>
    </location>
</feature>
<dbReference type="GO" id="GO:0055085">
    <property type="term" value="P:transmembrane transport"/>
    <property type="evidence" value="ECO:0007669"/>
    <property type="project" value="InterPro"/>
</dbReference>
<keyword evidence="5 7" id="KW-1133">Transmembrane helix</keyword>
<keyword evidence="4 7" id="KW-0812">Transmembrane</keyword>
<keyword evidence="3" id="KW-1003">Cell membrane</keyword>
<dbReference type="Pfam" id="PF00528">
    <property type="entry name" value="BPD_transp_1"/>
    <property type="match status" value="1"/>
</dbReference>
<protein>
    <submittedName>
        <fullName evidence="9">NitT/TauT family transport system permease protein</fullName>
    </submittedName>
</protein>
<feature type="transmembrane region" description="Helical" evidence="7">
    <location>
        <begin position="221"/>
        <end position="240"/>
    </location>
</feature>
<evidence type="ECO:0000256" key="7">
    <source>
        <dbReference type="RuleBase" id="RU363032"/>
    </source>
</evidence>
<feature type="transmembrane region" description="Helical" evidence="7">
    <location>
        <begin position="94"/>
        <end position="120"/>
    </location>
</feature>
<dbReference type="AlphaFoldDB" id="A0A1M7UDR4"/>
<dbReference type="Gene3D" id="1.10.3720.10">
    <property type="entry name" value="MetI-like"/>
    <property type="match status" value="1"/>
</dbReference>
<accession>A0A1M7UDR4</accession>
<dbReference type="EMBL" id="LT670849">
    <property type="protein sequence ID" value="SHN81182.1"/>
    <property type="molecule type" value="Genomic_DNA"/>
</dbReference>
<comment type="subcellular location">
    <subcellularLocation>
        <location evidence="1 7">Cell membrane</location>
        <topology evidence="1 7">Multi-pass membrane protein</topology>
    </subcellularLocation>
</comment>
<keyword evidence="2 7" id="KW-0813">Transport</keyword>
<dbReference type="Proteomes" id="UP000184096">
    <property type="component" value="Chromosome I"/>
</dbReference>
<feature type="domain" description="ABC transmembrane type-1" evidence="8">
    <location>
        <begin position="60"/>
        <end position="240"/>
    </location>
</feature>
<dbReference type="GO" id="GO:0005886">
    <property type="term" value="C:plasma membrane"/>
    <property type="evidence" value="ECO:0007669"/>
    <property type="project" value="UniProtKB-SubCell"/>
</dbReference>
<dbReference type="PANTHER" id="PTHR30151:SF20">
    <property type="entry name" value="ABC TRANSPORTER PERMEASE PROTEIN HI_0355-RELATED"/>
    <property type="match status" value="1"/>
</dbReference>
<dbReference type="PROSITE" id="PS50928">
    <property type="entry name" value="ABC_TM1"/>
    <property type="match status" value="1"/>
</dbReference>
<feature type="transmembrane region" description="Helical" evidence="7">
    <location>
        <begin position="68"/>
        <end position="87"/>
    </location>
</feature>
<evidence type="ECO:0000256" key="6">
    <source>
        <dbReference type="ARBA" id="ARBA00023136"/>
    </source>
</evidence>
<dbReference type="OrthoDB" id="9786495at2"/>
<dbReference type="PANTHER" id="PTHR30151">
    <property type="entry name" value="ALKANE SULFONATE ABC TRANSPORTER-RELATED, MEMBRANE SUBUNIT"/>
    <property type="match status" value="1"/>
</dbReference>
<evidence type="ECO:0000256" key="4">
    <source>
        <dbReference type="ARBA" id="ARBA00022692"/>
    </source>
</evidence>
<dbReference type="CDD" id="cd06261">
    <property type="entry name" value="TM_PBP2"/>
    <property type="match status" value="1"/>
</dbReference>
<proteinExistence type="inferred from homology"/>
<dbReference type="InterPro" id="IPR035906">
    <property type="entry name" value="MetI-like_sf"/>
</dbReference>
<keyword evidence="6 7" id="KW-0472">Membrane</keyword>